<evidence type="ECO:0000259" key="2">
    <source>
        <dbReference type="Pfam" id="PF13400"/>
    </source>
</evidence>
<dbReference type="EMBL" id="FOBW01000007">
    <property type="protein sequence ID" value="SEM94173.1"/>
    <property type="molecule type" value="Genomic_DNA"/>
</dbReference>
<dbReference type="OrthoDB" id="2830515at2"/>
<dbReference type="InterPro" id="IPR028087">
    <property type="entry name" value="Tad_N"/>
</dbReference>
<dbReference type="RefSeq" id="WP_090745204.1">
    <property type="nucleotide sequence ID" value="NZ_FOBW01000007.1"/>
</dbReference>
<keyword evidence="1" id="KW-0812">Transmembrane</keyword>
<dbReference type="STRING" id="930146.SAMN05192533_10779"/>
<dbReference type="Proteomes" id="UP000198553">
    <property type="component" value="Unassembled WGS sequence"/>
</dbReference>
<dbReference type="AlphaFoldDB" id="A0A1H8CGG4"/>
<protein>
    <submittedName>
        <fullName evidence="3">Flp pilus assembly protein TadG</fullName>
    </submittedName>
</protein>
<feature type="domain" description="Putative Flp pilus-assembly TadG-like N-terminal" evidence="2">
    <location>
        <begin position="16"/>
        <end position="63"/>
    </location>
</feature>
<keyword evidence="1" id="KW-1133">Transmembrane helix</keyword>
<gene>
    <name evidence="3" type="ORF">SAMN05192533_10779</name>
</gene>
<reference evidence="4" key="1">
    <citation type="submission" date="2016-10" db="EMBL/GenBank/DDBJ databases">
        <authorList>
            <person name="Varghese N."/>
            <person name="Submissions S."/>
        </authorList>
    </citation>
    <scope>NUCLEOTIDE SEQUENCE [LARGE SCALE GENOMIC DNA]</scope>
    <source>
        <strain evidence="4">B48,IBRC-M 10115,DSM 25386,CECT 8001</strain>
    </source>
</reference>
<organism evidence="3 4">
    <name type="scientific">Mesobacillus persicus</name>
    <dbReference type="NCBI Taxonomy" id="930146"/>
    <lineage>
        <taxon>Bacteria</taxon>
        <taxon>Bacillati</taxon>
        <taxon>Bacillota</taxon>
        <taxon>Bacilli</taxon>
        <taxon>Bacillales</taxon>
        <taxon>Bacillaceae</taxon>
        <taxon>Mesobacillus</taxon>
    </lineage>
</organism>
<name>A0A1H8CGG4_9BACI</name>
<keyword evidence="1" id="KW-0472">Membrane</keyword>
<proteinExistence type="predicted"/>
<sequence length="308" mass="32689">MKVLIKRLLNFKDESGAAIVIVAISLVAMIGFAAITIDGGRLYLEKSKLQNAMDAAVLAGASQLLLSDPVTSESQATTIAKAISEKNGYTPDNINPEHQNFITATTEIEVPLTFARVLGINSAQVPASAKAIVGPLVSAGGIAPIAVAKSEIPHGTTLNCGNSKHSTGNCGFLRIDGTGAKDLENAIVNGSEYSVGDTTVHTEKGEMKGPVRFAVDELIERDKDRPQCWSASTADNTCSRVIYIAVIDTWEDVNNTVDIIGFAAYWVQEYDHSNNELIGHFLKMVKAGEVGESGSTGEYGVYGVKLAE</sequence>
<evidence type="ECO:0000313" key="4">
    <source>
        <dbReference type="Proteomes" id="UP000198553"/>
    </source>
</evidence>
<accession>A0A1H8CGG4</accession>
<evidence type="ECO:0000313" key="3">
    <source>
        <dbReference type="EMBL" id="SEM94173.1"/>
    </source>
</evidence>
<dbReference type="Pfam" id="PF13400">
    <property type="entry name" value="Tad"/>
    <property type="match status" value="1"/>
</dbReference>
<feature type="transmembrane region" description="Helical" evidence="1">
    <location>
        <begin position="16"/>
        <end position="37"/>
    </location>
</feature>
<evidence type="ECO:0000256" key="1">
    <source>
        <dbReference type="SAM" id="Phobius"/>
    </source>
</evidence>
<keyword evidence="4" id="KW-1185">Reference proteome</keyword>